<evidence type="ECO:0000256" key="4">
    <source>
        <dbReference type="ARBA" id="ARBA00022692"/>
    </source>
</evidence>
<dbReference type="Proteomes" id="UP000013858">
    <property type="component" value="Unassembled WGS sequence"/>
</dbReference>
<comment type="catalytic activity">
    <reaction evidence="7">
        <text>L-lysyl-tRNA(Lys) + a 1,2-diacyl-sn-glycero-3-phospho-(1'-sn-glycerol) = a 1,2-diacyl-sn-glycero-3-phospho-1'-(3'-O-L-lysyl)-sn-glycerol + tRNA(Lys)</text>
        <dbReference type="Rhea" id="RHEA:10668"/>
        <dbReference type="Rhea" id="RHEA-COMP:9696"/>
        <dbReference type="Rhea" id="RHEA-COMP:9697"/>
        <dbReference type="ChEBI" id="CHEBI:64716"/>
        <dbReference type="ChEBI" id="CHEBI:75792"/>
        <dbReference type="ChEBI" id="CHEBI:78442"/>
        <dbReference type="ChEBI" id="CHEBI:78529"/>
        <dbReference type="EC" id="2.3.2.3"/>
    </reaction>
</comment>
<evidence type="ECO:0000313" key="10">
    <source>
        <dbReference type="EMBL" id="EOT60192.1"/>
    </source>
</evidence>
<dbReference type="EMBL" id="ASVY01000003">
    <property type="protein sequence ID" value="EOT60192.1"/>
    <property type="molecule type" value="Genomic_DNA"/>
</dbReference>
<dbReference type="NCBIfam" id="TIGR00374">
    <property type="entry name" value="flippase-like domain"/>
    <property type="match status" value="1"/>
</dbReference>
<evidence type="ECO:0000256" key="1">
    <source>
        <dbReference type="ARBA" id="ARBA00004651"/>
    </source>
</evidence>
<feature type="transmembrane region" description="Helical" evidence="7">
    <location>
        <begin position="21"/>
        <end position="39"/>
    </location>
</feature>
<dbReference type="InterPro" id="IPR022791">
    <property type="entry name" value="L-PG_synthase/AglD"/>
</dbReference>
<dbReference type="OrthoDB" id="145485at2"/>
<evidence type="ECO:0000256" key="7">
    <source>
        <dbReference type="RuleBase" id="RU363042"/>
    </source>
</evidence>
<dbReference type="GO" id="GO:0046677">
    <property type="term" value="P:response to antibiotic"/>
    <property type="evidence" value="ECO:0007669"/>
    <property type="project" value="UniProtKB-KW"/>
</dbReference>
<dbReference type="eggNOG" id="COG2898">
    <property type="taxonomic scope" value="Bacteria"/>
</dbReference>
<dbReference type="Pfam" id="PF09924">
    <property type="entry name" value="LPG_synthase_C"/>
    <property type="match status" value="1"/>
</dbReference>
<feature type="domain" description="Phosphatidylglycerol lysyltransferase C-terminal" evidence="8">
    <location>
        <begin position="533"/>
        <end position="828"/>
    </location>
</feature>
<feature type="transmembrane region" description="Helical" evidence="7">
    <location>
        <begin position="328"/>
        <end position="350"/>
    </location>
</feature>
<feature type="transmembrane region" description="Helical" evidence="7">
    <location>
        <begin position="142"/>
        <end position="163"/>
    </location>
</feature>
<dbReference type="PANTHER" id="PTHR34697:SF2">
    <property type="entry name" value="PHOSPHATIDYLGLYCEROL LYSYLTRANSFERASE"/>
    <property type="match status" value="1"/>
</dbReference>
<dbReference type="GO" id="GO:0055091">
    <property type="term" value="P:phospholipid homeostasis"/>
    <property type="evidence" value="ECO:0007669"/>
    <property type="project" value="TreeGrafter"/>
</dbReference>
<organism evidence="9 11">
    <name type="scientific">Enterococcus haemoperoxidus ATCC BAA-382</name>
    <dbReference type="NCBI Taxonomy" id="1158608"/>
    <lineage>
        <taxon>Bacteria</taxon>
        <taxon>Bacillati</taxon>
        <taxon>Bacillota</taxon>
        <taxon>Bacilli</taxon>
        <taxon>Lactobacillales</taxon>
        <taxon>Enterococcaceae</taxon>
        <taxon>Enterococcus</taxon>
    </lineage>
</organism>
<keyword evidence="7" id="KW-0046">Antibiotic resistance</keyword>
<feature type="transmembrane region" description="Helical" evidence="7">
    <location>
        <begin position="370"/>
        <end position="390"/>
    </location>
</feature>
<keyword evidence="3 7" id="KW-0808">Transferase</keyword>
<keyword evidence="2" id="KW-1003">Cell membrane</keyword>
<comment type="similarity">
    <text evidence="7">Belongs to the LPG synthase family.</text>
</comment>
<dbReference type="PATRIC" id="fig|1158608.3.peg.1835"/>
<feature type="transmembrane region" description="Helical" evidence="7">
    <location>
        <begin position="397"/>
        <end position="413"/>
    </location>
</feature>
<dbReference type="GO" id="GO:0005886">
    <property type="term" value="C:plasma membrane"/>
    <property type="evidence" value="ECO:0007669"/>
    <property type="project" value="UniProtKB-SubCell"/>
</dbReference>
<comment type="caution">
    <text evidence="9">The sequence shown here is derived from an EMBL/GenBank/DDBJ whole genome shotgun (WGS) entry which is preliminary data.</text>
</comment>
<dbReference type="InterPro" id="IPR051211">
    <property type="entry name" value="PG_lysyltransferase"/>
</dbReference>
<gene>
    <name evidence="7" type="primary">mprF</name>
    <name evidence="10" type="ORF">I583_02827</name>
    <name evidence="9" type="ORF">UAW_01861</name>
</gene>
<feature type="transmembrane region" description="Helical" evidence="7">
    <location>
        <begin position="206"/>
        <end position="232"/>
    </location>
</feature>
<evidence type="ECO:0000313" key="9">
    <source>
        <dbReference type="EMBL" id="EOH96696.1"/>
    </source>
</evidence>
<dbReference type="GO" id="GO:0006629">
    <property type="term" value="P:lipid metabolic process"/>
    <property type="evidence" value="ECO:0007669"/>
    <property type="project" value="UniProtKB-KW"/>
</dbReference>
<reference evidence="9 11" key="1">
    <citation type="submission" date="2013-02" db="EMBL/GenBank/DDBJ databases">
        <title>The Genome Sequence of Enterococcus haemoperoxidus BAA-382.</title>
        <authorList>
            <consortium name="The Broad Institute Genome Sequencing Platform"/>
            <consortium name="The Broad Institute Genome Sequencing Center for Infectious Disease"/>
            <person name="Earl A.M."/>
            <person name="Gilmore M.S."/>
            <person name="Lebreton F."/>
            <person name="Walker B."/>
            <person name="Young S.K."/>
            <person name="Zeng Q."/>
            <person name="Gargeya S."/>
            <person name="Fitzgerald M."/>
            <person name="Haas B."/>
            <person name="Abouelleil A."/>
            <person name="Alvarado L."/>
            <person name="Arachchi H.M."/>
            <person name="Berlin A.M."/>
            <person name="Chapman S.B."/>
            <person name="Dewar J."/>
            <person name="Goldberg J."/>
            <person name="Griggs A."/>
            <person name="Gujja S."/>
            <person name="Hansen M."/>
            <person name="Howarth C."/>
            <person name="Imamovic A."/>
            <person name="Larimer J."/>
            <person name="McCowan C."/>
            <person name="Murphy C."/>
            <person name="Neiman D."/>
            <person name="Pearson M."/>
            <person name="Priest M."/>
            <person name="Roberts A."/>
            <person name="Saif S."/>
            <person name="Shea T."/>
            <person name="Sisk P."/>
            <person name="Sykes S."/>
            <person name="Wortman J."/>
            <person name="Nusbaum C."/>
            <person name="Birren B."/>
        </authorList>
    </citation>
    <scope>NUCLEOTIDE SEQUENCE [LARGE SCALE GENOMIC DNA]</scope>
    <source>
        <strain evidence="9 11">ATCC BAA-382</strain>
    </source>
</reference>
<proteinExistence type="inferred from homology"/>
<dbReference type="InterPro" id="IPR024320">
    <property type="entry name" value="LPG_synthase_C"/>
</dbReference>
<comment type="function">
    <text evidence="7">Catalyzes the transfer of a lysyl group from L-lysyl-tRNA(Lys) to membrane-bound phosphatidylglycerol (PG), which produces lysylphosphatidylglycerol (LPG), a major component of the bacterial membrane with a positive net charge. LPG synthesis contributes to bacterial virulence as it is involved in the resistance mechanism against cationic antimicrobial peptides (CAMP) produces by the host's immune system (defensins, cathelicidins) and by the competing microorganisms.</text>
</comment>
<keyword evidence="12" id="KW-1185">Reference proteome</keyword>
<keyword evidence="6 7" id="KW-0472">Membrane</keyword>
<accession>R2SV61</accession>
<feature type="transmembrane region" description="Helical" evidence="7">
    <location>
        <begin position="448"/>
        <end position="473"/>
    </location>
</feature>
<dbReference type="eggNOG" id="COG0392">
    <property type="taxonomic scope" value="Bacteria"/>
</dbReference>
<feature type="transmembrane region" description="Helical" evidence="7">
    <location>
        <begin position="291"/>
        <end position="307"/>
    </location>
</feature>
<dbReference type="EMBL" id="AJAR01000016">
    <property type="protein sequence ID" value="EOH96696.1"/>
    <property type="molecule type" value="Genomic_DNA"/>
</dbReference>
<feature type="transmembrane region" description="Helical" evidence="7">
    <location>
        <begin position="419"/>
        <end position="436"/>
    </location>
</feature>
<dbReference type="Proteomes" id="UP000014197">
    <property type="component" value="Unassembled WGS sequence"/>
</dbReference>
<dbReference type="Pfam" id="PF03706">
    <property type="entry name" value="LPG_synthase_TM"/>
    <property type="match status" value="1"/>
</dbReference>
<dbReference type="AlphaFoldDB" id="R2SV61"/>
<keyword evidence="7" id="KW-0443">Lipid metabolism</keyword>
<protein>
    <recommendedName>
        <fullName evidence="7">Phosphatidylglycerol lysyltransferase</fullName>
        <ecNumber evidence="7">2.3.2.3</ecNumber>
    </recommendedName>
    <alternativeName>
        <fullName evidence="7">Lysylphosphatidylglycerol synthase</fullName>
    </alternativeName>
</protein>
<feature type="transmembrane region" description="Helical" evidence="7">
    <location>
        <begin position="493"/>
        <end position="515"/>
    </location>
</feature>
<feature type="transmembrane region" description="Helical" evidence="7">
    <location>
        <begin position="238"/>
        <end position="257"/>
    </location>
</feature>
<sequence>MKNRLRQLKHWMKEHSLILKLIFLGSVLIFVANQVTHIVQGMTWQDVFHTMGQQNRFRIIGMVLAGFIGVLPMLLYDLVVVKVLEEQGKPKMNRWEWFVSAWVTNTINNLAGFGGVVGATLRANFYGKDAPRKKVVATVSKVALFMISGLSILSFVAFIDVFFIRPDSLFREYWVWLLAGSFIAPALLLFTQLKKYTLFKDFFPKGIYLLFGASLGQWLGAMFVFLSVGALMKVDVSLLSVYPMFVIATLIGMLTMVPGGMGTFDVLMILGLAQLGVGQSTAVVWLIYYRLFYYVLPFITGIILFIHQTGIKINRFLDNLPRMFSQKVAHFILVAALYFAGIMMVLLSTITNLSNVSRLFKFLLPFSFDFLDQTFNMLIGFLLLGLARGISMKVKKAYWPTIGLLIFGIVNTVSRTSSWQLILVYLVILSAVFLARKEFYREKFVYSWGALSVDSVLFSFLFIIYAVAGYYSSHPDKTGPLPHMFLLFPSDDVWFSGLIGLGISMIGLITLYQYLADTTKSLGESYHEARLTALIDKYGGTQGSHLLYLKNYSYYYYQEKNEDEVLFAYQIKGNKCFVLADPIGNKEKWAQATLAFMDAADLLGYQAAFYRVSETYTMVLHDLGFNFMKVGEEGIVDLAHGNSESISLVTKSMELKHLNNLGYTFRMYHEPVSDELFQALARVSEEWLGNARERNFVGGHFDREYLMLSDIGIMKNERHEVVGFITAKPIVKNLEMSYDLLRYTEMAPKQVTDFLLAHFIAEYQERGYHTIDLGTAPLSNVGETKYSFLNERFINIFYKYGDQVYGFKDTRKEKEHYVTNWESRYFAYSKQSNVLFAFIQLALLVERGKGKAASLVEEVMIGENI</sequence>
<evidence type="ECO:0000313" key="11">
    <source>
        <dbReference type="Proteomes" id="UP000013858"/>
    </source>
</evidence>
<evidence type="ECO:0000259" key="8">
    <source>
        <dbReference type="Pfam" id="PF09924"/>
    </source>
</evidence>
<dbReference type="PANTHER" id="PTHR34697">
    <property type="entry name" value="PHOSPHATIDYLGLYCEROL LYSYLTRANSFERASE"/>
    <property type="match status" value="1"/>
</dbReference>
<dbReference type="NCBIfam" id="NF033480">
    <property type="entry name" value="bifunc_MprF"/>
    <property type="match status" value="1"/>
</dbReference>
<evidence type="ECO:0000256" key="3">
    <source>
        <dbReference type="ARBA" id="ARBA00022679"/>
    </source>
</evidence>
<evidence type="ECO:0000256" key="6">
    <source>
        <dbReference type="ARBA" id="ARBA00023136"/>
    </source>
</evidence>
<dbReference type="RefSeq" id="WP_010762063.1">
    <property type="nucleotide sequence ID" value="NZ_KB946316.1"/>
</dbReference>
<feature type="transmembrane region" description="Helical" evidence="7">
    <location>
        <begin position="59"/>
        <end position="84"/>
    </location>
</feature>
<dbReference type="GO" id="GO:0050071">
    <property type="term" value="F:phosphatidylglycerol lysyltransferase activity"/>
    <property type="evidence" value="ECO:0007669"/>
    <property type="project" value="UniProtKB-EC"/>
</dbReference>
<dbReference type="EC" id="2.3.2.3" evidence="7"/>
<keyword evidence="5 7" id="KW-1133">Transmembrane helix</keyword>
<reference evidence="10 12" key="2">
    <citation type="submission" date="2013-03" db="EMBL/GenBank/DDBJ databases">
        <title>The Genome Sequence of Enterococcus haemoperoxidus BAA-382 (PacBio/Illumina hybrid assembly).</title>
        <authorList>
            <consortium name="The Broad Institute Genomics Platform"/>
            <consortium name="The Broad Institute Genome Sequencing Center for Infectious Disease"/>
            <person name="Earl A."/>
            <person name="Russ C."/>
            <person name="Gilmore M."/>
            <person name="Surin D."/>
            <person name="Walker B."/>
            <person name="Young S."/>
            <person name="Zeng Q."/>
            <person name="Gargeya S."/>
            <person name="Fitzgerald M."/>
            <person name="Haas B."/>
            <person name="Abouelleil A."/>
            <person name="Allen A.W."/>
            <person name="Alvarado L."/>
            <person name="Arachchi H.M."/>
            <person name="Berlin A.M."/>
            <person name="Chapman S.B."/>
            <person name="Gainer-Dewar J."/>
            <person name="Goldberg J."/>
            <person name="Griggs A."/>
            <person name="Gujja S."/>
            <person name="Hansen M."/>
            <person name="Howarth C."/>
            <person name="Imamovic A."/>
            <person name="Ireland A."/>
            <person name="Larimer J."/>
            <person name="McCowan C."/>
            <person name="Murphy C."/>
            <person name="Pearson M."/>
            <person name="Poon T.W."/>
            <person name="Priest M."/>
            <person name="Roberts A."/>
            <person name="Saif S."/>
            <person name="Shea T."/>
            <person name="Sisk P."/>
            <person name="Sykes S."/>
            <person name="Wortman J."/>
            <person name="Nusbaum C."/>
            <person name="Birren B."/>
        </authorList>
    </citation>
    <scope>NUCLEOTIDE SEQUENCE [LARGE SCALE GENOMIC DNA]</scope>
    <source>
        <strain evidence="10 12">ATCC BAA-382</strain>
    </source>
</reference>
<feature type="transmembrane region" description="Helical" evidence="7">
    <location>
        <begin position="175"/>
        <end position="194"/>
    </location>
</feature>
<name>R2SV61_9ENTE</name>
<comment type="subcellular location">
    <subcellularLocation>
        <location evidence="1 7">Cell membrane</location>
        <topology evidence="1 7">Multi-pass membrane protein</topology>
    </subcellularLocation>
</comment>
<keyword evidence="4 7" id="KW-0812">Transmembrane</keyword>
<evidence type="ECO:0000256" key="2">
    <source>
        <dbReference type="ARBA" id="ARBA00022475"/>
    </source>
</evidence>
<evidence type="ECO:0000313" key="12">
    <source>
        <dbReference type="Proteomes" id="UP000014197"/>
    </source>
</evidence>
<evidence type="ECO:0000256" key="5">
    <source>
        <dbReference type="ARBA" id="ARBA00022989"/>
    </source>
</evidence>
<dbReference type="STRING" id="155618.RV06_GL000929"/>